<dbReference type="PROSITE" id="PS00675">
    <property type="entry name" value="SIGMA54_INTERACT_1"/>
    <property type="match status" value="1"/>
</dbReference>
<dbReference type="InterPro" id="IPR027417">
    <property type="entry name" value="P-loop_NTPase"/>
</dbReference>
<dbReference type="InterPro" id="IPR058031">
    <property type="entry name" value="AAA_lid_NorR"/>
</dbReference>
<dbReference type="Proteomes" id="UP000663090">
    <property type="component" value="Chromosome"/>
</dbReference>
<dbReference type="SMART" id="SM00240">
    <property type="entry name" value="FHA"/>
    <property type="match status" value="1"/>
</dbReference>
<dbReference type="PROSITE" id="PS00688">
    <property type="entry name" value="SIGMA54_INTERACT_3"/>
    <property type="match status" value="1"/>
</dbReference>
<dbReference type="SUPFAM" id="SSF49879">
    <property type="entry name" value="SMAD/FHA domain"/>
    <property type="match status" value="1"/>
</dbReference>
<sequence>MRDSAPSTAPLTEKTDPEGPLQPVRLLVLEGKDQGRSALLERGTAVVGTLPSCQLVLTDDTVSRRHLTIELLGASLRVRDLGSRNGTRYLGARVEVVEVPLGALVCLGRTQLALLPETSSTERVSARTELAGLLGRSLAMRRLFTDIERVAPTGLPVLLQGETGTGKEGIARALHQLSGKEGALRVFDCGAVLPGLLPGALFGHARGAFTGAVAEAPGALEAAHEGTLFLDEVAELPLEAQPAFLRVLETGGFFRLGENVERRVRFRVIAATHQDLQAAVKKGSFREDLYHRLASVVLRAPALRERLEDIPLLAEHFARSLGTSLPLSPASLATLTAYHWPGNVRELRNAVERVVSLGAEAALPRLATSDASRPEDFHATRERVLQAFERGYLEAQLARHKGSAAAAARAAGLARSYFYRLLKTHGLVPRRGKG</sequence>
<dbReference type="PROSITE" id="PS00676">
    <property type="entry name" value="SIGMA54_INTERACT_2"/>
    <property type="match status" value="1"/>
</dbReference>
<dbReference type="InterPro" id="IPR025662">
    <property type="entry name" value="Sigma_54_int_dom_ATP-bd_1"/>
</dbReference>
<dbReference type="InterPro" id="IPR009057">
    <property type="entry name" value="Homeodomain-like_sf"/>
</dbReference>
<dbReference type="PANTHER" id="PTHR32071">
    <property type="entry name" value="TRANSCRIPTIONAL REGULATORY PROTEIN"/>
    <property type="match status" value="1"/>
</dbReference>
<reference evidence="9 10" key="1">
    <citation type="submission" date="2021-02" db="EMBL/GenBank/DDBJ databases">
        <title>De Novo genome assembly of isolated myxobacteria.</title>
        <authorList>
            <person name="Stevens D.C."/>
        </authorList>
    </citation>
    <scope>NUCLEOTIDE SEQUENCE [LARGE SCALE GENOMIC DNA]</scope>
    <source>
        <strain evidence="9 10">SCHIC003</strain>
    </source>
</reference>
<evidence type="ECO:0000256" key="5">
    <source>
        <dbReference type="ARBA" id="ARBA00023163"/>
    </source>
</evidence>
<evidence type="ECO:0000256" key="3">
    <source>
        <dbReference type="ARBA" id="ARBA00023015"/>
    </source>
</evidence>
<dbReference type="Pfam" id="PF16697">
    <property type="entry name" value="Yop-YscD_cpl"/>
    <property type="match status" value="1"/>
</dbReference>
<keyword evidence="2" id="KW-0067">ATP-binding</keyword>
<accession>A0ABX7NGW3</accession>
<evidence type="ECO:0000256" key="4">
    <source>
        <dbReference type="ARBA" id="ARBA00023125"/>
    </source>
</evidence>
<evidence type="ECO:0000313" key="9">
    <source>
        <dbReference type="EMBL" id="QSQ17638.1"/>
    </source>
</evidence>
<dbReference type="CDD" id="cd00060">
    <property type="entry name" value="FHA"/>
    <property type="match status" value="1"/>
</dbReference>
<dbReference type="Pfam" id="PF00158">
    <property type="entry name" value="Sigma54_activat"/>
    <property type="match status" value="1"/>
</dbReference>
<evidence type="ECO:0000313" key="10">
    <source>
        <dbReference type="Proteomes" id="UP000663090"/>
    </source>
</evidence>
<dbReference type="SMART" id="SM00382">
    <property type="entry name" value="AAA"/>
    <property type="match status" value="1"/>
</dbReference>
<evidence type="ECO:0000256" key="1">
    <source>
        <dbReference type="ARBA" id="ARBA00022741"/>
    </source>
</evidence>
<dbReference type="PROSITE" id="PS50045">
    <property type="entry name" value="SIGMA54_INTERACT_4"/>
    <property type="match status" value="1"/>
</dbReference>
<dbReference type="InterPro" id="IPR025944">
    <property type="entry name" value="Sigma_54_int_dom_CS"/>
</dbReference>
<dbReference type="Pfam" id="PF25601">
    <property type="entry name" value="AAA_lid_14"/>
    <property type="match status" value="1"/>
</dbReference>
<dbReference type="Gene3D" id="1.10.8.60">
    <property type="match status" value="1"/>
</dbReference>
<dbReference type="Gene3D" id="3.40.50.300">
    <property type="entry name" value="P-loop containing nucleotide triphosphate hydrolases"/>
    <property type="match status" value="1"/>
</dbReference>
<feature type="region of interest" description="Disordered" evidence="6">
    <location>
        <begin position="1"/>
        <end position="22"/>
    </location>
</feature>
<feature type="compositionally biased region" description="Polar residues" evidence="6">
    <location>
        <begin position="1"/>
        <end position="10"/>
    </location>
</feature>
<name>A0ABX7NGW3_9BACT</name>
<dbReference type="SUPFAM" id="SSF46689">
    <property type="entry name" value="Homeodomain-like"/>
    <property type="match status" value="1"/>
</dbReference>
<gene>
    <name evidence="9" type="ORF">JY572_17025</name>
</gene>
<keyword evidence="4" id="KW-0238">DNA-binding</keyword>
<evidence type="ECO:0000256" key="6">
    <source>
        <dbReference type="SAM" id="MobiDB-lite"/>
    </source>
</evidence>
<keyword evidence="1" id="KW-0547">Nucleotide-binding</keyword>
<dbReference type="SUPFAM" id="SSF52540">
    <property type="entry name" value="P-loop containing nucleoside triphosphate hydrolases"/>
    <property type="match status" value="1"/>
</dbReference>
<dbReference type="InterPro" id="IPR025943">
    <property type="entry name" value="Sigma_54_int_dom_ATP-bd_2"/>
</dbReference>
<organism evidence="9 10">
    <name type="scientific">Myxococcus landrumensis</name>
    <dbReference type="NCBI Taxonomy" id="2813577"/>
    <lineage>
        <taxon>Bacteria</taxon>
        <taxon>Pseudomonadati</taxon>
        <taxon>Myxococcota</taxon>
        <taxon>Myxococcia</taxon>
        <taxon>Myxococcales</taxon>
        <taxon>Cystobacterineae</taxon>
        <taxon>Myxococcaceae</taxon>
        <taxon>Myxococcus</taxon>
    </lineage>
</organism>
<evidence type="ECO:0000259" key="8">
    <source>
        <dbReference type="PROSITE" id="PS50045"/>
    </source>
</evidence>
<feature type="domain" description="Sigma-54 factor interaction" evidence="8">
    <location>
        <begin position="133"/>
        <end position="356"/>
    </location>
</feature>
<dbReference type="Gene3D" id="1.10.10.60">
    <property type="entry name" value="Homeodomain-like"/>
    <property type="match status" value="1"/>
</dbReference>
<dbReference type="CDD" id="cd00009">
    <property type="entry name" value="AAA"/>
    <property type="match status" value="1"/>
</dbReference>
<feature type="domain" description="FHA" evidence="7">
    <location>
        <begin position="45"/>
        <end position="94"/>
    </location>
</feature>
<dbReference type="InterPro" id="IPR032030">
    <property type="entry name" value="YscD_cytoplasmic_dom"/>
</dbReference>
<dbReference type="InterPro" id="IPR003593">
    <property type="entry name" value="AAA+_ATPase"/>
</dbReference>
<dbReference type="EMBL" id="CP071091">
    <property type="protein sequence ID" value="QSQ17638.1"/>
    <property type="molecule type" value="Genomic_DNA"/>
</dbReference>
<proteinExistence type="predicted"/>
<protein>
    <submittedName>
        <fullName evidence="9">Sigma 54-dependent Fis family transcriptional regulator</fullName>
    </submittedName>
</protein>
<keyword evidence="3" id="KW-0805">Transcription regulation</keyword>
<dbReference type="InterPro" id="IPR008984">
    <property type="entry name" value="SMAD_FHA_dom_sf"/>
</dbReference>
<keyword evidence="5" id="KW-0804">Transcription</keyword>
<dbReference type="InterPro" id="IPR002078">
    <property type="entry name" value="Sigma_54_int"/>
</dbReference>
<dbReference type="Gene3D" id="2.60.200.20">
    <property type="match status" value="1"/>
</dbReference>
<evidence type="ECO:0000259" key="7">
    <source>
        <dbReference type="PROSITE" id="PS50006"/>
    </source>
</evidence>
<dbReference type="InterPro" id="IPR000253">
    <property type="entry name" value="FHA_dom"/>
</dbReference>
<dbReference type="PROSITE" id="PS50006">
    <property type="entry name" value="FHA_DOMAIN"/>
    <property type="match status" value="1"/>
</dbReference>
<keyword evidence="10" id="KW-1185">Reference proteome</keyword>
<dbReference type="RefSeq" id="WP_206719257.1">
    <property type="nucleotide sequence ID" value="NZ_CP071091.1"/>
</dbReference>
<evidence type="ECO:0000256" key="2">
    <source>
        <dbReference type="ARBA" id="ARBA00022840"/>
    </source>
</evidence>